<sequence length="71" mass="7900">MCVLLPSPIKSPQLTQWRGHAFDVGCGTEVFIGRLSSGNEGLWSLRNGCLYIVFVCDKFHVQGCPNNLEFL</sequence>
<proteinExistence type="predicted"/>
<dbReference type="EMBL" id="BPLQ01015574">
    <property type="protein sequence ID" value="GIY89108.1"/>
    <property type="molecule type" value="Genomic_DNA"/>
</dbReference>
<accession>A0AAV4X3E4</accession>
<name>A0AAV4X3E4_9ARAC</name>
<dbReference type="Proteomes" id="UP001054837">
    <property type="component" value="Unassembled WGS sequence"/>
</dbReference>
<gene>
    <name evidence="1" type="ORF">CDAR_100491</name>
</gene>
<keyword evidence="2" id="KW-1185">Reference proteome</keyword>
<reference evidence="1 2" key="1">
    <citation type="submission" date="2021-06" db="EMBL/GenBank/DDBJ databases">
        <title>Caerostris darwini draft genome.</title>
        <authorList>
            <person name="Kono N."/>
            <person name="Arakawa K."/>
        </authorList>
    </citation>
    <scope>NUCLEOTIDE SEQUENCE [LARGE SCALE GENOMIC DNA]</scope>
</reference>
<evidence type="ECO:0000313" key="1">
    <source>
        <dbReference type="EMBL" id="GIY89108.1"/>
    </source>
</evidence>
<evidence type="ECO:0000313" key="2">
    <source>
        <dbReference type="Proteomes" id="UP001054837"/>
    </source>
</evidence>
<dbReference type="AlphaFoldDB" id="A0AAV4X3E4"/>
<protein>
    <submittedName>
        <fullName evidence="1">Uncharacterized protein</fullName>
    </submittedName>
</protein>
<organism evidence="1 2">
    <name type="scientific">Caerostris darwini</name>
    <dbReference type="NCBI Taxonomy" id="1538125"/>
    <lineage>
        <taxon>Eukaryota</taxon>
        <taxon>Metazoa</taxon>
        <taxon>Ecdysozoa</taxon>
        <taxon>Arthropoda</taxon>
        <taxon>Chelicerata</taxon>
        <taxon>Arachnida</taxon>
        <taxon>Araneae</taxon>
        <taxon>Araneomorphae</taxon>
        <taxon>Entelegynae</taxon>
        <taxon>Araneoidea</taxon>
        <taxon>Araneidae</taxon>
        <taxon>Caerostris</taxon>
    </lineage>
</organism>
<comment type="caution">
    <text evidence="1">The sequence shown here is derived from an EMBL/GenBank/DDBJ whole genome shotgun (WGS) entry which is preliminary data.</text>
</comment>